<dbReference type="Pfam" id="PF03188">
    <property type="entry name" value="Cytochrom_B561"/>
    <property type="match status" value="1"/>
</dbReference>
<accession>A0A2V0PC72</accession>
<dbReference type="STRING" id="307507.A0A2V0PC72"/>
<evidence type="ECO:0000256" key="5">
    <source>
        <dbReference type="ARBA" id="ARBA00022989"/>
    </source>
</evidence>
<dbReference type="AlphaFoldDB" id="A0A2V0PC72"/>
<dbReference type="Proteomes" id="UP000247498">
    <property type="component" value="Unassembled WGS sequence"/>
</dbReference>
<comment type="caution">
    <text evidence="10">The sequence shown here is derived from an EMBL/GenBank/DDBJ whole genome shotgun (WGS) entry which is preliminary data.</text>
</comment>
<evidence type="ECO:0000256" key="1">
    <source>
        <dbReference type="ARBA" id="ARBA00004370"/>
    </source>
</evidence>
<evidence type="ECO:0000256" key="3">
    <source>
        <dbReference type="ARBA" id="ARBA00022692"/>
    </source>
</evidence>
<keyword evidence="5 7" id="KW-1133">Transmembrane helix</keyword>
<protein>
    <recommendedName>
        <fullName evidence="9">Cytochrome b561 domain-containing protein</fullName>
    </recommendedName>
</protein>
<keyword evidence="2" id="KW-0813">Transport</keyword>
<dbReference type="PANTHER" id="PTHR23130:SF171">
    <property type="entry name" value="OS01G0895300 PROTEIN"/>
    <property type="match status" value="1"/>
</dbReference>
<proteinExistence type="predicted"/>
<dbReference type="Gene3D" id="1.20.120.1770">
    <property type="match status" value="1"/>
</dbReference>
<dbReference type="EMBL" id="BDRX01000055">
    <property type="protein sequence ID" value="GBF94705.1"/>
    <property type="molecule type" value="Genomic_DNA"/>
</dbReference>
<feature type="domain" description="Cytochrome b561" evidence="9">
    <location>
        <begin position="190"/>
        <end position="397"/>
    </location>
</feature>
<evidence type="ECO:0000256" key="6">
    <source>
        <dbReference type="ARBA" id="ARBA00023136"/>
    </source>
</evidence>
<evidence type="ECO:0000256" key="4">
    <source>
        <dbReference type="ARBA" id="ARBA00022982"/>
    </source>
</evidence>
<dbReference type="InterPro" id="IPR006593">
    <property type="entry name" value="Cyt_b561/ferric_Rdtase_TM"/>
</dbReference>
<evidence type="ECO:0000256" key="8">
    <source>
        <dbReference type="SAM" id="SignalP"/>
    </source>
</evidence>
<comment type="subcellular location">
    <subcellularLocation>
        <location evidence="1">Membrane</location>
    </subcellularLocation>
</comment>
<name>A0A2V0PC72_9CHLO</name>
<organism evidence="10 11">
    <name type="scientific">Raphidocelis subcapitata</name>
    <dbReference type="NCBI Taxonomy" id="307507"/>
    <lineage>
        <taxon>Eukaryota</taxon>
        <taxon>Viridiplantae</taxon>
        <taxon>Chlorophyta</taxon>
        <taxon>core chlorophytes</taxon>
        <taxon>Chlorophyceae</taxon>
        <taxon>CS clade</taxon>
        <taxon>Sphaeropleales</taxon>
        <taxon>Selenastraceae</taxon>
        <taxon>Raphidocelis</taxon>
    </lineage>
</organism>
<dbReference type="InParanoid" id="A0A2V0PC72"/>
<evidence type="ECO:0000313" key="10">
    <source>
        <dbReference type="EMBL" id="GBF94705.1"/>
    </source>
</evidence>
<evidence type="ECO:0000256" key="7">
    <source>
        <dbReference type="SAM" id="Phobius"/>
    </source>
</evidence>
<keyword evidence="3 7" id="KW-0812">Transmembrane</keyword>
<dbReference type="OrthoDB" id="19261at2759"/>
<feature type="transmembrane region" description="Helical" evidence="7">
    <location>
        <begin position="342"/>
        <end position="364"/>
    </location>
</feature>
<sequence>MPRRVLLLVGLAACVLQAAAFPSLFLAKNAKNCFDHPTKAFGGHGAPIADKDAKFAFTELNGAPVKAVCPGGKYAVTVFFPGARLVLLTSSAGNIGGDAKCPNSIHSGDKSPSNGFVANVTVPCDAAGKPLAFRVTSATGPKDTYRQAGAELPVGFTNGACANISASAKCPPVLPPTGAMPPPLTVGFRPLGMMPQAKRSEAGDKVLMLPVIPGSDRATWAYLHGALMMTAFALLLPMGALIGRHRWMFGRDPRTGKVFDSWIWVHVIIQALALVCALAGFAIVLLGTGFKTMNSVWMYEPHKWLGIATIGSALLQFAVAPLRLTSKAGSRARGAWTGFHHLWGRLTVAAGIANVFLGTVVVHNYHGQPFAYWVAPAAACLGLITFVAAVLEATKLQLQRTHRYSRKDDSITPIYEIKHNSKKRAGGDGDAGADGASANGAANGVHSGAEAGAGAGAAALPIGVPPPAPAANGGASYPRVNYSGGASGNFAGGIEG</sequence>
<feature type="chain" id="PRO_5015940097" description="Cytochrome b561 domain-containing protein" evidence="8">
    <location>
        <begin position="21"/>
        <end position="496"/>
    </location>
</feature>
<gene>
    <name evidence="10" type="ORF">Rsub_07588</name>
</gene>
<keyword evidence="4" id="KW-0249">Electron transport</keyword>
<feature type="transmembrane region" description="Helical" evidence="7">
    <location>
        <begin position="304"/>
        <end position="322"/>
    </location>
</feature>
<dbReference type="PANTHER" id="PTHR23130">
    <property type="entry name" value="CYTOCHROME B561 AND DOMON DOMAIN-CONTAINING PROTEIN"/>
    <property type="match status" value="1"/>
</dbReference>
<evidence type="ECO:0000313" key="11">
    <source>
        <dbReference type="Proteomes" id="UP000247498"/>
    </source>
</evidence>
<evidence type="ECO:0000256" key="2">
    <source>
        <dbReference type="ARBA" id="ARBA00022448"/>
    </source>
</evidence>
<reference evidence="10 11" key="1">
    <citation type="journal article" date="2018" name="Sci. Rep.">
        <title>Raphidocelis subcapitata (=Pseudokirchneriella subcapitata) provides an insight into genome evolution and environmental adaptations in the Sphaeropleales.</title>
        <authorList>
            <person name="Suzuki S."/>
            <person name="Yamaguchi H."/>
            <person name="Nakajima N."/>
            <person name="Kawachi M."/>
        </authorList>
    </citation>
    <scope>NUCLEOTIDE SEQUENCE [LARGE SCALE GENOMIC DNA]</scope>
    <source>
        <strain evidence="10 11">NIES-35</strain>
    </source>
</reference>
<keyword evidence="11" id="KW-1185">Reference proteome</keyword>
<dbReference type="SMART" id="SM00665">
    <property type="entry name" value="B561"/>
    <property type="match status" value="1"/>
</dbReference>
<keyword evidence="8" id="KW-0732">Signal</keyword>
<feature type="transmembrane region" description="Helical" evidence="7">
    <location>
        <begin position="370"/>
        <end position="391"/>
    </location>
</feature>
<evidence type="ECO:0000259" key="9">
    <source>
        <dbReference type="PROSITE" id="PS50939"/>
    </source>
</evidence>
<dbReference type="GO" id="GO:0016020">
    <property type="term" value="C:membrane"/>
    <property type="evidence" value="ECO:0007669"/>
    <property type="project" value="UniProtKB-SubCell"/>
</dbReference>
<dbReference type="PROSITE" id="PS50939">
    <property type="entry name" value="CYTOCHROME_B561"/>
    <property type="match status" value="1"/>
</dbReference>
<feature type="signal peptide" evidence="8">
    <location>
        <begin position="1"/>
        <end position="20"/>
    </location>
</feature>
<keyword evidence="6 7" id="KW-0472">Membrane</keyword>
<feature type="transmembrane region" description="Helical" evidence="7">
    <location>
        <begin position="263"/>
        <end position="284"/>
    </location>
</feature>
<feature type="transmembrane region" description="Helical" evidence="7">
    <location>
        <begin position="220"/>
        <end position="242"/>
    </location>
</feature>
<dbReference type="CDD" id="cd08760">
    <property type="entry name" value="Cyt_b561_FRRS1_like"/>
    <property type="match status" value="1"/>
</dbReference>